<keyword evidence="2" id="KW-0812">Transmembrane</keyword>
<evidence type="ECO:0000256" key="1">
    <source>
        <dbReference type="SAM" id="MobiDB-lite"/>
    </source>
</evidence>
<keyword evidence="2" id="KW-1133">Transmembrane helix</keyword>
<dbReference type="EMBL" id="JAEPRQ010000004">
    <property type="protein sequence ID" value="MBK4216873.1"/>
    <property type="molecule type" value="Genomic_DNA"/>
</dbReference>
<feature type="compositionally biased region" description="Basic and acidic residues" evidence="1">
    <location>
        <begin position="34"/>
        <end position="52"/>
    </location>
</feature>
<organism evidence="3 4">
    <name type="scientific">Paracoccus caeni</name>
    <dbReference type="NCBI Taxonomy" id="657651"/>
    <lineage>
        <taxon>Bacteria</taxon>
        <taxon>Pseudomonadati</taxon>
        <taxon>Pseudomonadota</taxon>
        <taxon>Alphaproteobacteria</taxon>
        <taxon>Rhodobacterales</taxon>
        <taxon>Paracoccaceae</taxon>
        <taxon>Paracoccus</taxon>
    </lineage>
</organism>
<comment type="caution">
    <text evidence="3">The sequence shown here is derived from an EMBL/GenBank/DDBJ whole genome shotgun (WGS) entry which is preliminary data.</text>
</comment>
<sequence length="942" mass="101736">MTVSVDLPRPNNAATVPHRDVNDGIPRQMQEGLDQAKDKNTRDGTSNEKWPDPTETSVTRVEGESDEQGRPKLEYFDNHGGKFVQLDRKTNPELYDYLERHQEFSASEKTVEYAETQADEFDAKIWQRDGDLPGLKDIRSAETRGDAVMLETNDGDRHVVTRQLAPGSFDAAAGLARTVDGIQMSEEQGYKNTVDDVYSNQQIQKAKIGAEDEVGPGLIRAEIPVGDDDVRKVIVSEELNPNLYDRLASARSGFVDTDGQVDDARGKSDLPSVGDVDPLSMETTETVSKDDDTKLTVSGLAWRNTLDGWKRGIDDGSIGADDDRAKLYDTLRAKTMLDDGTKMVALDMSMGQNLVDVNHLDMAAIIDASKLDTNIADLMGSESVQKDYIAAQDEAIKSLPDGDKVHDRLSDLAFSDDYVSYIADLKEKGDGDLAEADIARTYAGLAAFDKEEAGQFAQTMLLNGLTADLDKIMGDPGSISEENEALATKDVLVTVLSTLKKGGIDVPRRTVDTLDKFVNEFLDDKQQAKTFNAVLQELGDKFNKNGTLTQADIEKVADSKGKDIFKALNERSDGAALSVLGELNSNGTLGSVGGAISLASGIYQLTGKGGTLADTPEERLAVAKEFVSFLGAGQHFANLGSNIYDKVMGTNANKMLGLDKTLPQIFSRDNASGGTPFTPEIGERFVQNFEAVLDEANIDGNADLSKRLNLSENEVKEIKKGIENGYVKNPELPGSTNFSRMASAALRIMDAGANVFTGVADVVLGGLSIKRGVGAGDAGAIASGAIQVAAGAFTFGGGAATGAATAGRIGAAIGRALAGPLLGVGALLGAIAFLPSMIIDDIKHNNKMDKHRDDMRDLFSRLDGQDVLMGDGAKRYEYLDEYLYNYGQRDAPDDVSVFDYRPEEWQFYLDNDHLPSPGFDDVEHKDYKGDGDNLDTRLDRIG</sequence>
<keyword evidence="2" id="KW-0472">Membrane</keyword>
<proteinExistence type="predicted"/>
<dbReference type="AlphaFoldDB" id="A0A934W0Z8"/>
<dbReference type="Proteomes" id="UP000640485">
    <property type="component" value="Unassembled WGS sequence"/>
</dbReference>
<reference evidence="3" key="1">
    <citation type="submission" date="2021-01" db="EMBL/GenBank/DDBJ databases">
        <title>Paracoccus amoyensis sp. nov., isolated from the surface seawater along the coast of Xiamen Island, China.</title>
        <authorList>
            <person name="Lyu L."/>
        </authorList>
    </citation>
    <scope>NUCLEOTIDE SEQUENCE</scope>
    <source>
        <strain evidence="3">MJ17</strain>
    </source>
</reference>
<feature type="compositionally biased region" description="Basic and acidic residues" evidence="1">
    <location>
        <begin position="61"/>
        <end position="74"/>
    </location>
</feature>
<accession>A0A934W0Z8</accession>
<evidence type="ECO:0000256" key="2">
    <source>
        <dbReference type="SAM" id="Phobius"/>
    </source>
</evidence>
<evidence type="ECO:0000313" key="4">
    <source>
        <dbReference type="Proteomes" id="UP000640485"/>
    </source>
</evidence>
<keyword evidence="4" id="KW-1185">Reference proteome</keyword>
<feature type="transmembrane region" description="Helical" evidence="2">
    <location>
        <begin position="817"/>
        <end position="839"/>
    </location>
</feature>
<evidence type="ECO:0000313" key="3">
    <source>
        <dbReference type="EMBL" id="MBK4216873.1"/>
    </source>
</evidence>
<name>A0A934W0Z8_9RHOB</name>
<dbReference type="RefSeq" id="WP_200687191.1">
    <property type="nucleotide sequence ID" value="NZ_JAEPRQ010000004.1"/>
</dbReference>
<gene>
    <name evidence="3" type="ORF">JJJ17_13120</name>
</gene>
<feature type="region of interest" description="Disordered" evidence="1">
    <location>
        <begin position="258"/>
        <end position="278"/>
    </location>
</feature>
<protein>
    <submittedName>
        <fullName evidence="3">Uncharacterized protein</fullName>
    </submittedName>
</protein>
<feature type="region of interest" description="Disordered" evidence="1">
    <location>
        <begin position="1"/>
        <end position="74"/>
    </location>
</feature>